<reference evidence="2" key="1">
    <citation type="submission" date="2020-05" db="EMBL/GenBank/DDBJ databases">
        <authorList>
            <person name="Chiriac C."/>
            <person name="Salcher M."/>
            <person name="Ghai R."/>
            <person name="Kavagutti S V."/>
        </authorList>
    </citation>
    <scope>NUCLEOTIDE SEQUENCE</scope>
</reference>
<evidence type="ECO:0000256" key="1">
    <source>
        <dbReference type="SAM" id="MobiDB-lite"/>
    </source>
</evidence>
<sequence length="205" mass="22813">MHTKPRPEVREPRREFGRVQLLDDGAHLYARDERQPEAGPLPASEMRQREDRSGAALERGVNVLVADDVESSRHCLDPEARQLEALHVVAGVGRICDAHESAELAALKLRTMHPAQISLDHGATGAAARPQGQAEQRRGGGHQWDRRHARQERGQLIDADDSWSVSAHFVWEISWSGRARATGGATWLLMRRLGRSDDAAARSYE</sequence>
<organism evidence="2">
    <name type="scientific">freshwater metagenome</name>
    <dbReference type="NCBI Taxonomy" id="449393"/>
    <lineage>
        <taxon>unclassified sequences</taxon>
        <taxon>metagenomes</taxon>
        <taxon>ecological metagenomes</taxon>
    </lineage>
</organism>
<dbReference type="EMBL" id="CAFABA010000260">
    <property type="protein sequence ID" value="CAB4836900.1"/>
    <property type="molecule type" value="Genomic_DNA"/>
</dbReference>
<accession>A0A6J7AW25</accession>
<feature type="compositionally biased region" description="Basic and acidic residues" evidence="1">
    <location>
        <begin position="135"/>
        <end position="150"/>
    </location>
</feature>
<gene>
    <name evidence="2" type="ORF">UFOPK3139_03346</name>
</gene>
<dbReference type="AlphaFoldDB" id="A0A6J7AW25"/>
<feature type="region of interest" description="Disordered" evidence="1">
    <location>
        <begin position="121"/>
        <end position="150"/>
    </location>
</feature>
<protein>
    <submittedName>
        <fullName evidence="2">Unannotated protein</fullName>
    </submittedName>
</protein>
<feature type="region of interest" description="Disordered" evidence="1">
    <location>
        <begin position="28"/>
        <end position="55"/>
    </location>
</feature>
<proteinExistence type="predicted"/>
<name>A0A6J7AW25_9ZZZZ</name>
<evidence type="ECO:0000313" key="2">
    <source>
        <dbReference type="EMBL" id="CAB4836900.1"/>
    </source>
</evidence>